<dbReference type="PROSITE" id="PS51257">
    <property type="entry name" value="PROKAR_LIPOPROTEIN"/>
    <property type="match status" value="1"/>
</dbReference>
<dbReference type="Proteomes" id="UP000234639">
    <property type="component" value="Unassembled WGS sequence"/>
</dbReference>
<sequence>MKIKSLVLAVALAVSCLNAKFSVYFDAGGSAGDNFGTVISNGAKAAAKDLGVDLKVYYSDWDPNKMVENFKTYSATMPDGMVIMGHPGDDLYKPLVDKAVKNGIVVTSMDTPLKKTQENNAVSGFGYAGSDNYSAGLSMANEAIRFFDLKKGDKVMIWGLLSQPTRGLRAKAMIEVLENAGMKVDYIEISPEINKDPTLGQSVFGAYVAKNPDLKVAFIDHGSLTATMAQIMKNLNIDKDKIGIAGFSLSPATLAGIKSGYVDIIGDAQPYFQGYFSVLQIYMSKKYGFSGFSIDTGGGFVTKNNISLIEPLIKNGIR</sequence>
<name>A0A2I1N8K6_9BACT</name>
<evidence type="ECO:0000259" key="4">
    <source>
        <dbReference type="Pfam" id="PF13407"/>
    </source>
</evidence>
<dbReference type="InterPro" id="IPR025997">
    <property type="entry name" value="SBP_2_dom"/>
</dbReference>
<evidence type="ECO:0000256" key="1">
    <source>
        <dbReference type="ARBA" id="ARBA00004196"/>
    </source>
</evidence>
<dbReference type="Pfam" id="PF13407">
    <property type="entry name" value="Peripla_BP_4"/>
    <property type="match status" value="1"/>
</dbReference>
<comment type="similarity">
    <text evidence="2">Belongs to the bacterial solute-binding protein 2 family.</text>
</comment>
<dbReference type="GO" id="GO:0030246">
    <property type="term" value="F:carbohydrate binding"/>
    <property type="evidence" value="ECO:0007669"/>
    <property type="project" value="TreeGrafter"/>
</dbReference>
<dbReference type="InterPro" id="IPR050555">
    <property type="entry name" value="Bact_Solute-Bind_Prot2"/>
</dbReference>
<dbReference type="SUPFAM" id="SSF53822">
    <property type="entry name" value="Periplasmic binding protein-like I"/>
    <property type="match status" value="1"/>
</dbReference>
<feature type="signal peptide" evidence="3">
    <location>
        <begin position="1"/>
        <end position="19"/>
    </location>
</feature>
<comment type="subcellular location">
    <subcellularLocation>
        <location evidence="1">Cell envelope</location>
    </subcellularLocation>
</comment>
<dbReference type="RefSeq" id="WP_101637626.1">
    <property type="nucleotide sequence ID" value="NZ_PKHU01000007.1"/>
</dbReference>
<gene>
    <name evidence="5" type="ORF">CYJ41_07475</name>
</gene>
<dbReference type="EMBL" id="PKHU01000007">
    <property type="protein sequence ID" value="PKZ28710.1"/>
    <property type="molecule type" value="Genomic_DNA"/>
</dbReference>
<protein>
    <recommendedName>
        <fullName evidence="4">Periplasmic binding protein domain-containing protein</fullName>
    </recommendedName>
</protein>
<dbReference type="CDD" id="cd19966">
    <property type="entry name" value="PBP1_ABC_sugar_binding-like"/>
    <property type="match status" value="1"/>
</dbReference>
<dbReference type="AlphaFoldDB" id="A0A2I1N8K6"/>
<dbReference type="PANTHER" id="PTHR30036:SF7">
    <property type="entry name" value="ABC TRANSPORTER PERIPLASMIC-BINDING PROTEIN YPHF"/>
    <property type="match status" value="1"/>
</dbReference>
<proteinExistence type="inferred from homology"/>
<feature type="chain" id="PRO_5014197525" description="Periplasmic binding protein domain-containing protein" evidence="3">
    <location>
        <begin position="20"/>
        <end position="318"/>
    </location>
</feature>
<feature type="domain" description="Periplasmic binding protein" evidence="4">
    <location>
        <begin position="31"/>
        <end position="280"/>
    </location>
</feature>
<dbReference type="InterPro" id="IPR028082">
    <property type="entry name" value="Peripla_BP_I"/>
</dbReference>
<dbReference type="Gene3D" id="3.40.50.2300">
    <property type="match status" value="2"/>
</dbReference>
<dbReference type="PANTHER" id="PTHR30036">
    <property type="entry name" value="D-XYLOSE-BINDING PERIPLASMIC PROTEIN"/>
    <property type="match status" value="1"/>
</dbReference>
<reference evidence="5 6" key="1">
    <citation type="submission" date="2017-12" db="EMBL/GenBank/DDBJ databases">
        <title>Phylogenetic diversity of female urinary microbiome.</title>
        <authorList>
            <person name="Thomas-White K."/>
            <person name="Wolfe A.J."/>
        </authorList>
    </citation>
    <scope>NUCLEOTIDE SEQUENCE [LARGE SCALE GENOMIC DNA]</scope>
    <source>
        <strain evidence="5 6">UMB0112</strain>
    </source>
</reference>
<keyword evidence="3" id="KW-0732">Signal</keyword>
<accession>A0A2I1N8K6</accession>
<comment type="caution">
    <text evidence="5">The sequence shown here is derived from an EMBL/GenBank/DDBJ whole genome shotgun (WGS) entry which is preliminary data.</text>
</comment>
<organism evidence="5 6">
    <name type="scientific">Campylobacter ureolyticus</name>
    <dbReference type="NCBI Taxonomy" id="827"/>
    <lineage>
        <taxon>Bacteria</taxon>
        <taxon>Pseudomonadati</taxon>
        <taxon>Campylobacterota</taxon>
        <taxon>Epsilonproteobacteria</taxon>
        <taxon>Campylobacterales</taxon>
        <taxon>Campylobacteraceae</taxon>
        <taxon>Campylobacter</taxon>
    </lineage>
</organism>
<evidence type="ECO:0000313" key="6">
    <source>
        <dbReference type="Proteomes" id="UP000234639"/>
    </source>
</evidence>
<evidence type="ECO:0000256" key="3">
    <source>
        <dbReference type="SAM" id="SignalP"/>
    </source>
</evidence>
<dbReference type="GO" id="GO:0030288">
    <property type="term" value="C:outer membrane-bounded periplasmic space"/>
    <property type="evidence" value="ECO:0007669"/>
    <property type="project" value="TreeGrafter"/>
</dbReference>
<evidence type="ECO:0000256" key="2">
    <source>
        <dbReference type="ARBA" id="ARBA00007639"/>
    </source>
</evidence>
<evidence type="ECO:0000313" key="5">
    <source>
        <dbReference type="EMBL" id="PKZ28710.1"/>
    </source>
</evidence>